<keyword evidence="3" id="KW-1003">Cell membrane</keyword>
<accession>A0A9D1D836</accession>
<keyword evidence="18" id="KW-0460">Magnesium</keyword>
<keyword evidence="6 19" id="KW-0812">Transmembrane</keyword>
<evidence type="ECO:0000256" key="19">
    <source>
        <dbReference type="SAM" id="Phobius"/>
    </source>
</evidence>
<dbReference type="Pfam" id="PF01219">
    <property type="entry name" value="DAGK_prokar"/>
    <property type="match status" value="1"/>
</dbReference>
<evidence type="ECO:0000256" key="9">
    <source>
        <dbReference type="ARBA" id="ARBA00022840"/>
    </source>
</evidence>
<feature type="binding site" evidence="17">
    <location>
        <position position="26"/>
    </location>
    <ligand>
        <name>ATP</name>
        <dbReference type="ChEBI" id="CHEBI:30616"/>
    </ligand>
</feature>
<evidence type="ECO:0000256" key="16">
    <source>
        <dbReference type="PIRSR" id="PIRSR600829-2"/>
    </source>
</evidence>
<dbReference type="CDD" id="cd14265">
    <property type="entry name" value="UDPK_IM_like"/>
    <property type="match status" value="1"/>
</dbReference>
<feature type="binding site" evidence="18">
    <location>
        <position position="26"/>
    </location>
    <ligand>
        <name>a divalent metal cation</name>
        <dbReference type="ChEBI" id="CHEBI:60240"/>
    </ligand>
</feature>
<keyword evidence="18" id="KW-0479">Metal-binding</keyword>
<dbReference type="InterPro" id="IPR033717">
    <property type="entry name" value="UDPK"/>
</dbReference>
<evidence type="ECO:0000256" key="17">
    <source>
        <dbReference type="PIRSR" id="PIRSR600829-3"/>
    </source>
</evidence>
<dbReference type="PANTHER" id="PTHR34299:SF1">
    <property type="entry name" value="DIACYLGLYCEROL KINASE"/>
    <property type="match status" value="1"/>
</dbReference>
<keyword evidence="12 19" id="KW-0472">Membrane</keyword>
<reference evidence="20" key="1">
    <citation type="submission" date="2020-10" db="EMBL/GenBank/DDBJ databases">
        <authorList>
            <person name="Gilroy R."/>
        </authorList>
    </citation>
    <scope>NUCLEOTIDE SEQUENCE</scope>
    <source>
        <strain evidence="20">ChiSjej4B22-8148</strain>
    </source>
</reference>
<evidence type="ECO:0000256" key="2">
    <source>
        <dbReference type="ARBA" id="ARBA00005967"/>
    </source>
</evidence>
<proteinExistence type="inferred from homology"/>
<keyword evidence="10 19" id="KW-1133">Transmembrane helix</keyword>
<dbReference type="EMBL" id="DVGK01000038">
    <property type="protein sequence ID" value="HIR12855.1"/>
    <property type="molecule type" value="Genomic_DNA"/>
</dbReference>
<evidence type="ECO:0000256" key="13">
    <source>
        <dbReference type="ARBA" id="ARBA00023209"/>
    </source>
</evidence>
<sequence length="119" mass="12572">MKKRKRSMLRSFGCAAEGIATGIREERNMKIHCAAAVLVAVAGAFAGLTRMEWCVCLILCGMVLALELVNTALEAVTDLVTEEWKPLAKKAKDLAAGAVLIGAVTAAAAGCVIFIPHFL</sequence>
<evidence type="ECO:0000256" key="8">
    <source>
        <dbReference type="ARBA" id="ARBA00022777"/>
    </source>
</evidence>
<evidence type="ECO:0000256" key="14">
    <source>
        <dbReference type="ARBA" id="ARBA00023264"/>
    </source>
</evidence>
<evidence type="ECO:0000256" key="4">
    <source>
        <dbReference type="ARBA" id="ARBA00022516"/>
    </source>
</evidence>
<comment type="similarity">
    <text evidence="2">Belongs to the bacterial diacylglycerol kinase family.</text>
</comment>
<dbReference type="GO" id="GO:0005524">
    <property type="term" value="F:ATP binding"/>
    <property type="evidence" value="ECO:0007669"/>
    <property type="project" value="UniProtKB-KW"/>
</dbReference>
<feature type="transmembrane region" description="Helical" evidence="19">
    <location>
        <begin position="31"/>
        <end position="49"/>
    </location>
</feature>
<comment type="subcellular location">
    <subcellularLocation>
        <location evidence="1">Cell membrane</location>
        <topology evidence="1">Multi-pass membrane protein</topology>
    </subcellularLocation>
</comment>
<evidence type="ECO:0000256" key="7">
    <source>
        <dbReference type="ARBA" id="ARBA00022741"/>
    </source>
</evidence>
<keyword evidence="4" id="KW-0444">Lipid biosynthesis</keyword>
<feature type="transmembrane region" description="Helical" evidence="19">
    <location>
        <begin position="55"/>
        <end position="73"/>
    </location>
</feature>
<dbReference type="PANTHER" id="PTHR34299">
    <property type="entry name" value="DIACYLGLYCEROL KINASE"/>
    <property type="match status" value="1"/>
</dbReference>
<protein>
    <submittedName>
        <fullName evidence="20">Diacylglycerol kinase family protein</fullName>
    </submittedName>
</protein>
<keyword evidence="8 20" id="KW-0418">Kinase</keyword>
<organism evidence="20 21">
    <name type="scientific">Candidatus Choladousia intestinavium</name>
    <dbReference type="NCBI Taxonomy" id="2840727"/>
    <lineage>
        <taxon>Bacteria</taxon>
        <taxon>Bacillati</taxon>
        <taxon>Bacillota</taxon>
        <taxon>Clostridia</taxon>
        <taxon>Lachnospirales</taxon>
        <taxon>Lachnospiraceae</taxon>
        <taxon>Lachnospiraceae incertae sedis</taxon>
        <taxon>Candidatus Choladousia</taxon>
    </lineage>
</organism>
<evidence type="ECO:0000256" key="10">
    <source>
        <dbReference type="ARBA" id="ARBA00022989"/>
    </source>
</evidence>
<dbReference type="GO" id="GO:0005886">
    <property type="term" value="C:plasma membrane"/>
    <property type="evidence" value="ECO:0007669"/>
    <property type="project" value="UniProtKB-SubCell"/>
</dbReference>
<evidence type="ECO:0000256" key="12">
    <source>
        <dbReference type="ARBA" id="ARBA00023136"/>
    </source>
</evidence>
<dbReference type="GO" id="GO:0016301">
    <property type="term" value="F:kinase activity"/>
    <property type="evidence" value="ECO:0007669"/>
    <property type="project" value="UniProtKB-KW"/>
</dbReference>
<dbReference type="InterPro" id="IPR036945">
    <property type="entry name" value="DAGK_sf"/>
</dbReference>
<dbReference type="Proteomes" id="UP000886757">
    <property type="component" value="Unassembled WGS sequence"/>
</dbReference>
<dbReference type="Gene3D" id="1.10.287.3610">
    <property type="match status" value="1"/>
</dbReference>
<keyword evidence="9 17" id="KW-0067">ATP-binding</keyword>
<evidence type="ECO:0000313" key="20">
    <source>
        <dbReference type="EMBL" id="HIR12855.1"/>
    </source>
</evidence>
<keyword evidence="14" id="KW-1208">Phospholipid metabolism</keyword>
<evidence type="ECO:0000256" key="18">
    <source>
        <dbReference type="PIRSR" id="PIRSR600829-4"/>
    </source>
</evidence>
<dbReference type="GO" id="GO:0008654">
    <property type="term" value="P:phospholipid biosynthetic process"/>
    <property type="evidence" value="ECO:0007669"/>
    <property type="project" value="UniProtKB-KW"/>
</dbReference>
<keyword evidence="7 17" id="KW-0547">Nucleotide-binding</keyword>
<evidence type="ECO:0000313" key="21">
    <source>
        <dbReference type="Proteomes" id="UP000886757"/>
    </source>
</evidence>
<evidence type="ECO:0000256" key="3">
    <source>
        <dbReference type="ARBA" id="ARBA00022475"/>
    </source>
</evidence>
<dbReference type="AlphaFoldDB" id="A0A9D1D836"/>
<comment type="caution">
    <text evidence="20">The sequence shown here is derived from an EMBL/GenBank/DDBJ whole genome shotgun (WGS) entry which is preliminary data.</text>
</comment>
<feature type="binding site" evidence="16">
    <location>
        <position position="67"/>
    </location>
    <ligand>
        <name>substrate</name>
    </ligand>
</feature>
<evidence type="ECO:0000256" key="15">
    <source>
        <dbReference type="PIRSR" id="PIRSR600829-1"/>
    </source>
</evidence>
<dbReference type="GO" id="GO:0046872">
    <property type="term" value="F:metal ion binding"/>
    <property type="evidence" value="ECO:0007669"/>
    <property type="project" value="UniProtKB-KW"/>
</dbReference>
<comment type="cofactor">
    <cofactor evidence="18">
        <name>Mg(2+)</name>
        <dbReference type="ChEBI" id="CHEBI:18420"/>
    </cofactor>
    <text evidence="18">Mn(2+), Zn(2+), Cd(2+) and Co(2+) support activity to lesser extents.</text>
</comment>
<keyword evidence="5" id="KW-0808">Transferase</keyword>
<dbReference type="InterPro" id="IPR000829">
    <property type="entry name" value="DAGK"/>
</dbReference>
<name>A0A9D1D836_9FIRM</name>
<keyword evidence="13" id="KW-0594">Phospholipid biosynthesis</keyword>
<reference evidence="20" key="2">
    <citation type="journal article" date="2021" name="PeerJ">
        <title>Extensive microbial diversity within the chicken gut microbiome revealed by metagenomics and culture.</title>
        <authorList>
            <person name="Gilroy R."/>
            <person name="Ravi A."/>
            <person name="Getino M."/>
            <person name="Pursley I."/>
            <person name="Horton D.L."/>
            <person name="Alikhan N.F."/>
            <person name="Baker D."/>
            <person name="Gharbi K."/>
            <person name="Hall N."/>
            <person name="Watson M."/>
            <person name="Adriaenssens E.M."/>
            <person name="Foster-Nyarko E."/>
            <person name="Jarju S."/>
            <person name="Secka A."/>
            <person name="Antonio M."/>
            <person name="Oren A."/>
            <person name="Chaudhuri R.R."/>
            <person name="La Ragione R."/>
            <person name="Hildebrand F."/>
            <person name="Pallen M.J."/>
        </authorList>
    </citation>
    <scope>NUCLEOTIDE SEQUENCE</scope>
    <source>
        <strain evidence="20">ChiSjej4B22-8148</strain>
    </source>
</reference>
<evidence type="ECO:0000256" key="6">
    <source>
        <dbReference type="ARBA" id="ARBA00022692"/>
    </source>
</evidence>
<feature type="active site" description="Proton acceptor" evidence="15">
    <location>
        <position position="67"/>
    </location>
</feature>
<keyword evidence="11" id="KW-0443">Lipid metabolism</keyword>
<evidence type="ECO:0000256" key="5">
    <source>
        <dbReference type="ARBA" id="ARBA00022679"/>
    </source>
</evidence>
<gene>
    <name evidence="20" type="ORF">IAB31_02895</name>
</gene>
<feature type="binding site" evidence="18">
    <location>
        <position position="74"/>
    </location>
    <ligand>
        <name>a divalent metal cation</name>
        <dbReference type="ChEBI" id="CHEBI:60240"/>
    </ligand>
</feature>
<feature type="binding site" evidence="17">
    <location>
        <begin position="92"/>
        <end position="93"/>
    </location>
    <ligand>
        <name>ATP</name>
        <dbReference type="ChEBI" id="CHEBI:30616"/>
    </ligand>
</feature>
<feature type="transmembrane region" description="Helical" evidence="19">
    <location>
        <begin position="94"/>
        <end position="115"/>
    </location>
</feature>
<evidence type="ECO:0000256" key="11">
    <source>
        <dbReference type="ARBA" id="ARBA00023098"/>
    </source>
</evidence>
<evidence type="ECO:0000256" key="1">
    <source>
        <dbReference type="ARBA" id="ARBA00004651"/>
    </source>
</evidence>
<feature type="binding site" evidence="17">
    <location>
        <position position="74"/>
    </location>
    <ligand>
        <name>ATP</name>
        <dbReference type="ChEBI" id="CHEBI:30616"/>
    </ligand>
</feature>